<keyword evidence="1" id="KW-1133">Transmembrane helix</keyword>
<dbReference type="Proteomes" id="UP001153387">
    <property type="component" value="Unassembled WGS sequence"/>
</dbReference>
<dbReference type="EMBL" id="JAPDHZ010000004">
    <property type="protein sequence ID" value="MDG0793646.1"/>
    <property type="molecule type" value="Genomic_DNA"/>
</dbReference>
<organism evidence="2 3">
    <name type="scientific">Cohnella ginsengisoli</name>
    <dbReference type="NCBI Taxonomy" id="425004"/>
    <lineage>
        <taxon>Bacteria</taxon>
        <taxon>Bacillati</taxon>
        <taxon>Bacillota</taxon>
        <taxon>Bacilli</taxon>
        <taxon>Bacillales</taxon>
        <taxon>Paenibacillaceae</taxon>
        <taxon>Cohnella</taxon>
    </lineage>
</organism>
<evidence type="ECO:0000313" key="3">
    <source>
        <dbReference type="Proteomes" id="UP001153387"/>
    </source>
</evidence>
<evidence type="ECO:0000256" key="1">
    <source>
        <dbReference type="SAM" id="Phobius"/>
    </source>
</evidence>
<accession>A0A9X4KKN9</accession>
<dbReference type="AlphaFoldDB" id="A0A9X4KKN9"/>
<keyword evidence="1" id="KW-0472">Membrane</keyword>
<keyword evidence="1" id="KW-0812">Transmembrane</keyword>
<dbReference type="RefSeq" id="WP_277567390.1">
    <property type="nucleotide sequence ID" value="NZ_JAPDHZ010000004.1"/>
</dbReference>
<evidence type="ECO:0000313" key="2">
    <source>
        <dbReference type="EMBL" id="MDG0793646.1"/>
    </source>
</evidence>
<keyword evidence="3" id="KW-1185">Reference proteome</keyword>
<sequence>MLWIVVISAMLLFSVIAAFSDKEGKTLGSLAQTATVFCLIYALFYERGHAVLCVLASVSWTVFQFSKSDTRWR</sequence>
<gene>
    <name evidence="2" type="ORF">OMP38_24555</name>
</gene>
<comment type="caution">
    <text evidence="2">The sequence shown here is derived from an EMBL/GenBank/DDBJ whole genome shotgun (WGS) entry which is preliminary data.</text>
</comment>
<feature type="transmembrane region" description="Helical" evidence="1">
    <location>
        <begin position="49"/>
        <end position="66"/>
    </location>
</feature>
<protein>
    <submittedName>
        <fullName evidence="2">Uncharacterized protein</fullName>
    </submittedName>
</protein>
<reference evidence="2 3" key="1">
    <citation type="submission" date="2022-10" db="EMBL/GenBank/DDBJ databases">
        <title>Comparative genomic analysis of Cohnella hashimotonis sp. nov., isolated from the International Space Station.</title>
        <authorList>
            <person name="Simpson A."/>
            <person name="Venkateswaran K."/>
        </authorList>
    </citation>
    <scope>NUCLEOTIDE SEQUENCE [LARGE SCALE GENOMIC DNA]</scope>
    <source>
        <strain evidence="2 3">DSM 18997</strain>
    </source>
</reference>
<name>A0A9X4KKN9_9BACL</name>
<proteinExistence type="predicted"/>